<keyword evidence="2" id="KW-1133">Transmembrane helix</keyword>
<dbReference type="Gene3D" id="3.30.1150.10">
    <property type="match status" value="1"/>
</dbReference>
<gene>
    <name evidence="3" type="ORF">OCGS_1286</name>
</gene>
<dbReference type="eggNOG" id="COG3064">
    <property type="taxonomic scope" value="Bacteria"/>
</dbReference>
<keyword evidence="2" id="KW-0472">Membrane</keyword>
<feature type="compositionally biased region" description="Low complexity" evidence="1">
    <location>
        <begin position="159"/>
        <end position="197"/>
    </location>
</feature>
<dbReference type="PATRIC" id="fig|1231392.3.peg.1290"/>
<sequence>MNPGTVISGLGHLLLIAFVLFGGLFTRASMPPPQVAQVTILSETEFAALTRPVEGEQTPPMTDPVAPVPPVEMPDTPEPPAEQAPPVEQAPPPRPEAEAEPPQDVPTPPDPLPAETELPETPEPMANPDTAEDLPVAPVAIPRPADRVSSEPTPPAPPEAETAPDIVETTAPEPDAAAPEAVADTPAAPEETTTEIVTEAEEPARAEDGPRAPVVSQRPRPKPAPPVRQAAVQPETPEAPVTPAQTTEAASENVRDAVQDALAGLEEAAPTIGPAAGPPLSAGEKDAMRVAVQRCWVVDVGSEAAGVTVTVGFEMTPDGRVVGSSLRELDNDGAGAAAKTAYEAARRAILRCQDDGYDLPVDKYEHWRNVEIVFNPGNMRLR</sequence>
<evidence type="ECO:0000313" key="3">
    <source>
        <dbReference type="EMBL" id="EKE44448.1"/>
    </source>
</evidence>
<dbReference type="SUPFAM" id="SSF74653">
    <property type="entry name" value="TolA/TonB C-terminal domain"/>
    <property type="match status" value="1"/>
</dbReference>
<proteinExistence type="predicted"/>
<evidence type="ECO:0000256" key="2">
    <source>
        <dbReference type="SAM" id="Phobius"/>
    </source>
</evidence>
<dbReference type="EMBL" id="AMGO01000021">
    <property type="protein sequence ID" value="EKE44448.1"/>
    <property type="molecule type" value="Genomic_DNA"/>
</dbReference>
<organism evidence="3 4">
    <name type="scientific">Oceaniovalibus guishaninsula JLT2003</name>
    <dbReference type="NCBI Taxonomy" id="1231392"/>
    <lineage>
        <taxon>Bacteria</taxon>
        <taxon>Pseudomonadati</taxon>
        <taxon>Pseudomonadota</taxon>
        <taxon>Alphaproteobacteria</taxon>
        <taxon>Rhodobacterales</taxon>
        <taxon>Roseobacteraceae</taxon>
        <taxon>Oceaniovalibus</taxon>
    </lineage>
</organism>
<dbReference type="Proteomes" id="UP000006765">
    <property type="component" value="Unassembled WGS sequence"/>
</dbReference>
<feature type="transmembrane region" description="Helical" evidence="2">
    <location>
        <begin position="6"/>
        <end position="25"/>
    </location>
</feature>
<feature type="region of interest" description="Disordered" evidence="1">
    <location>
        <begin position="51"/>
        <end position="253"/>
    </location>
</feature>
<dbReference type="RefSeq" id="WP_007426438.1">
    <property type="nucleotide sequence ID" value="NZ_AMGO01000021.1"/>
</dbReference>
<evidence type="ECO:0000313" key="4">
    <source>
        <dbReference type="Proteomes" id="UP000006765"/>
    </source>
</evidence>
<comment type="caution">
    <text evidence="3">The sequence shown here is derived from an EMBL/GenBank/DDBJ whole genome shotgun (WGS) entry which is preliminary data.</text>
</comment>
<name>K2HA93_9RHOB</name>
<feature type="compositionally biased region" description="Pro residues" evidence="1">
    <location>
        <begin position="66"/>
        <end position="94"/>
    </location>
</feature>
<dbReference type="AlphaFoldDB" id="K2HA93"/>
<evidence type="ECO:0000256" key="1">
    <source>
        <dbReference type="SAM" id="MobiDB-lite"/>
    </source>
</evidence>
<feature type="compositionally biased region" description="Pro residues" evidence="1">
    <location>
        <begin position="103"/>
        <end position="112"/>
    </location>
</feature>
<dbReference type="OrthoDB" id="7161229at2"/>
<keyword evidence="2" id="KW-0812">Transmembrane</keyword>
<protein>
    <submittedName>
        <fullName evidence="3">Putative TolA protein</fullName>
    </submittedName>
</protein>
<reference evidence="3 4" key="1">
    <citation type="journal article" date="2012" name="J. Bacteriol.">
        <title>Draft Genome Sequence of Oceaniovalibus guishaninsula JLT2003T.</title>
        <authorList>
            <person name="Tang K."/>
            <person name="Liu K."/>
            <person name="Jiao N."/>
        </authorList>
    </citation>
    <scope>NUCLEOTIDE SEQUENCE [LARGE SCALE GENOMIC DNA]</scope>
    <source>
        <strain evidence="3 4">JLT2003</strain>
    </source>
</reference>
<dbReference type="STRING" id="1231392.OCGS_1286"/>
<keyword evidence="4" id="KW-1185">Reference proteome</keyword>
<accession>K2HA93</accession>